<feature type="region of interest" description="Disordered" evidence="1">
    <location>
        <begin position="268"/>
        <end position="297"/>
    </location>
</feature>
<dbReference type="AlphaFoldDB" id="A0A8H7W7B0"/>
<accession>A0A8H7W7B0</accession>
<gene>
    <name evidence="2" type="ORF">IFR04_006614</name>
</gene>
<proteinExistence type="predicted"/>
<evidence type="ECO:0000256" key="1">
    <source>
        <dbReference type="SAM" id="MobiDB-lite"/>
    </source>
</evidence>
<sequence>MVLSLIEGGGGDEFLAKLHSSTIFEIQFPGRGDQFATILRFPKFLACQFSTRFRQAENQSPVCALSLDWVFGSARRVLLFEKLLNYGMTIKSATLLDLFKAFIKWLYTGKLYFSEDGYRFYDFMRLADVLGAPKLHDEALRNLSGDTPWHEDIYDPIDFFGCGAIREAWNRIDFSKSLRRPPGQEPDDGYWADKKLLLFSLDFASWAFGLRHKKVERLLSKGGELAVLLGYRMKLDDGNHYPSAPEVIGRYVADKTLPEYQPNLLPANDPNAASQMAPFQHAGSGGSNLRSSNAISGSSNVRDADIIPDELTYIKQEFDSDR</sequence>
<evidence type="ECO:0000313" key="2">
    <source>
        <dbReference type="EMBL" id="KAG4420236.1"/>
    </source>
</evidence>
<reference evidence="2" key="1">
    <citation type="submission" date="2021-02" db="EMBL/GenBank/DDBJ databases">
        <title>Genome sequence Cadophora malorum strain M34.</title>
        <authorList>
            <person name="Stefanovic E."/>
            <person name="Vu D."/>
            <person name="Scully C."/>
            <person name="Dijksterhuis J."/>
            <person name="Roader J."/>
            <person name="Houbraken J."/>
        </authorList>
    </citation>
    <scope>NUCLEOTIDE SEQUENCE</scope>
    <source>
        <strain evidence="2">M34</strain>
    </source>
</reference>
<keyword evidence="3" id="KW-1185">Reference proteome</keyword>
<feature type="compositionally biased region" description="Polar residues" evidence="1">
    <location>
        <begin position="287"/>
        <end position="297"/>
    </location>
</feature>
<evidence type="ECO:0000313" key="3">
    <source>
        <dbReference type="Proteomes" id="UP000664132"/>
    </source>
</evidence>
<name>A0A8H7W7B0_9HELO</name>
<dbReference type="OrthoDB" id="3562267at2759"/>
<dbReference type="EMBL" id="JAFJYH010000088">
    <property type="protein sequence ID" value="KAG4420236.1"/>
    <property type="molecule type" value="Genomic_DNA"/>
</dbReference>
<evidence type="ECO:0008006" key="4">
    <source>
        <dbReference type="Google" id="ProtNLM"/>
    </source>
</evidence>
<protein>
    <recommendedName>
        <fullName evidence="4">BTB domain-containing protein</fullName>
    </recommendedName>
</protein>
<dbReference type="Proteomes" id="UP000664132">
    <property type="component" value="Unassembled WGS sequence"/>
</dbReference>
<comment type="caution">
    <text evidence="2">The sequence shown here is derived from an EMBL/GenBank/DDBJ whole genome shotgun (WGS) entry which is preliminary data.</text>
</comment>
<organism evidence="2 3">
    <name type="scientific">Cadophora malorum</name>
    <dbReference type="NCBI Taxonomy" id="108018"/>
    <lineage>
        <taxon>Eukaryota</taxon>
        <taxon>Fungi</taxon>
        <taxon>Dikarya</taxon>
        <taxon>Ascomycota</taxon>
        <taxon>Pezizomycotina</taxon>
        <taxon>Leotiomycetes</taxon>
        <taxon>Helotiales</taxon>
        <taxon>Ploettnerulaceae</taxon>
        <taxon>Cadophora</taxon>
    </lineage>
</organism>